<gene>
    <name evidence="1" type="ORF">NCS57_01468800</name>
</gene>
<proteinExistence type="predicted"/>
<sequence length="502" mass="57413">MDSTLSSLYEPLDSSRSEIRVLKVPPENGENFELIKVSLDEGLHFVALSYVWGDMNDRIRITVHGRAVSVTKNLKLALTRLRDRLARRAPDRPHQNFYANPTLPTFRPEWLRYRPGLCRQDPDKAGTPFHNAAWEAISVLLSDQYWERVWIFQEVALACRLRLLSMGDRILDWNDLEFVCVTLAKWKEEIAEANTGKPDFLHEGIWFALTRQKIRWERIQNLTLARIEVAKTRNSPAGHRTARWALATVAADLKATDHRDYIYGLLSVSGIPIVPDYRRTLSELYTDYVYHWLEASRAGFAGLNLSSLGFLAVAGVGPFGFSSDFPTWAPNYPQNNQGQTPIARIPIGAPRQDIFPNDPNKIPVLARETKSLWTWGLEIDSLSSVSPMVEVFDQRFFAFATNFMSRHRQYTEGIPPLQAILRLLTWDFDGPVTKSMILSGFGLLTTLDELDIEKRYDFLRHADFESRFAELLFLDTDFSKLGFEGNLLSTFARQRRQGGILA</sequence>
<evidence type="ECO:0000313" key="2">
    <source>
        <dbReference type="Proteomes" id="UP001065298"/>
    </source>
</evidence>
<reference evidence="1" key="1">
    <citation type="submission" date="2022-06" db="EMBL/GenBank/DDBJ databases">
        <title>Fusarium solani species complex genomes reveal bases of compartmentalisation and animal pathogenesis.</title>
        <authorList>
            <person name="Tsai I.J."/>
        </authorList>
    </citation>
    <scope>NUCLEOTIDE SEQUENCE</scope>
    <source>
        <strain evidence="1">Fu6.1</strain>
    </source>
</reference>
<organism evidence="1 2">
    <name type="scientific">Fusarium keratoplasticum</name>
    <dbReference type="NCBI Taxonomy" id="1328300"/>
    <lineage>
        <taxon>Eukaryota</taxon>
        <taxon>Fungi</taxon>
        <taxon>Dikarya</taxon>
        <taxon>Ascomycota</taxon>
        <taxon>Pezizomycotina</taxon>
        <taxon>Sordariomycetes</taxon>
        <taxon>Hypocreomycetidae</taxon>
        <taxon>Hypocreales</taxon>
        <taxon>Nectriaceae</taxon>
        <taxon>Fusarium</taxon>
        <taxon>Fusarium solani species complex</taxon>
    </lineage>
</organism>
<name>A0ACC0QAG0_9HYPO</name>
<dbReference type="Proteomes" id="UP001065298">
    <property type="component" value="Chromosome 14"/>
</dbReference>
<accession>A0ACC0QAG0</accession>
<protein>
    <submittedName>
        <fullName evidence="1">HET domain-containing protein</fullName>
    </submittedName>
</protein>
<keyword evidence="2" id="KW-1185">Reference proteome</keyword>
<comment type="caution">
    <text evidence="1">The sequence shown here is derived from an EMBL/GenBank/DDBJ whole genome shotgun (WGS) entry which is preliminary data.</text>
</comment>
<evidence type="ECO:0000313" key="1">
    <source>
        <dbReference type="EMBL" id="KAI8648575.1"/>
    </source>
</evidence>
<dbReference type="EMBL" id="CM046516">
    <property type="protein sequence ID" value="KAI8648575.1"/>
    <property type="molecule type" value="Genomic_DNA"/>
</dbReference>